<comment type="caution">
    <text evidence="2">The sequence shown here is derived from an EMBL/GenBank/DDBJ whole genome shotgun (WGS) entry which is preliminary data.</text>
</comment>
<proteinExistence type="predicted"/>
<gene>
    <name evidence="2" type="ORF">ACFQVD_32840</name>
</gene>
<dbReference type="PANTHER" id="PTHR47396">
    <property type="entry name" value="TYPE I RESTRICTION ENZYME ECOKI R PROTEIN"/>
    <property type="match status" value="1"/>
</dbReference>
<dbReference type="SUPFAM" id="SSF52540">
    <property type="entry name" value="P-loop containing nucleoside triphosphate hydrolases"/>
    <property type="match status" value="2"/>
</dbReference>
<feature type="domain" description="Helicase/UvrB N-terminal" evidence="1">
    <location>
        <begin position="150"/>
        <end position="316"/>
    </location>
</feature>
<organism evidence="2 3">
    <name type="scientific">Streptosporangium amethystogenes subsp. fukuiense</name>
    <dbReference type="NCBI Taxonomy" id="698418"/>
    <lineage>
        <taxon>Bacteria</taxon>
        <taxon>Bacillati</taxon>
        <taxon>Actinomycetota</taxon>
        <taxon>Actinomycetes</taxon>
        <taxon>Streptosporangiales</taxon>
        <taxon>Streptosporangiaceae</taxon>
        <taxon>Streptosporangium</taxon>
    </lineage>
</organism>
<evidence type="ECO:0000259" key="1">
    <source>
        <dbReference type="Pfam" id="PF04851"/>
    </source>
</evidence>
<dbReference type="EMBL" id="JBHTEE010000001">
    <property type="protein sequence ID" value="MFC7604903.1"/>
    <property type="molecule type" value="Genomic_DNA"/>
</dbReference>
<evidence type="ECO:0000313" key="3">
    <source>
        <dbReference type="Proteomes" id="UP001596514"/>
    </source>
</evidence>
<dbReference type="InterPro" id="IPR027417">
    <property type="entry name" value="P-loop_NTPase"/>
</dbReference>
<keyword evidence="2" id="KW-0540">Nuclease</keyword>
<keyword evidence="2" id="KW-0255">Endonuclease</keyword>
<accession>A0ABW2TA16</accession>
<dbReference type="InterPro" id="IPR006935">
    <property type="entry name" value="Helicase/UvrB_N"/>
</dbReference>
<keyword evidence="3" id="KW-1185">Reference proteome</keyword>
<protein>
    <submittedName>
        <fullName evidence="2">BPTD_3080 family restriction endonuclease</fullName>
        <ecNumber evidence="2">3.1.21.5</ecNumber>
    </submittedName>
</protein>
<dbReference type="Gene3D" id="3.40.50.300">
    <property type="entry name" value="P-loop containing nucleotide triphosphate hydrolases"/>
    <property type="match status" value="2"/>
</dbReference>
<dbReference type="EC" id="3.1.21.5" evidence="2"/>
<sequence length="1034" mass="115371">MADRVIDNPIINSPYRAPTRHFTFDNDGITGEIAEGRRPSAYFIPVPKARKRAVQAELDLSELGLTADQIEPNHFVNSVRAKVDRWRTLGYPHVTPTTRHLLEFWSDPGRDNPILFCQREAVETAIYLAEAVHKDGDSSIPNRLGEINKEYNGGLSRVALKMATGSGKTIVMAMLITWQTLNKVASPNDRRYAKRFLVVAPGITIRDRLRVLLPEDDGNYYRLRDLVPAESYGALRQAKIAITNFHAFQHRETKIGRGVSKTSKEVLTGKKGGPSPFLETVGQMVNRVVGDLGGTSEIVVLNDEAHHCYRDRIADPLDGADATLKGDDRKEAEDRNDEARVWFRGLQAVKAKLGVKTVYDLSATPFFLSGSGYREGTLFPWVVSDFSLIDAIESGIVKIPRVPVNDNATTSDVTYLNLWRNIRDGLPKKGRAKDGEVSADHLPPALEGALHSLYDSYQKSYQDWQGSPAAQHGDPPPVFIVVCNNTTVSKMVFDWISGWDRRVDEETTVAVPGRLRLFSNVDEHGRRLHRTPTILVDSKQFESGELTPEFRRTLGPEIEEFKQEYIRRFPGRSADKVDDAMILREVMNTVGKRDTLGEHVRCVVSVSMLTEGWDANTVTHILGVRAFGTQLLCEQVVGRGLRRRSYAVDENGFFTPEYADVYGVPFQFIPTVGKGPDPIIKPNRRVRAAGDRVHAEITFPRLAGYRIELPDEELIPAFGPDSRMTLDTGIIPTLTEVSGIVGTGQTDLLVELRSKREQEIAFQLAKQVSEMYLADPEDRKPWLFPQTLAITKRWLTECVALAGDAFLGMLTLSELADQAARRIKDSIVTARGTRRPKSLPIFRPFDHIGSTAEVNFFTTKAVYPTAEEKSHVNFVVLDGPGGNTWEEKVSRTLEAMPQTAAYVKNDHLGFTIPYTIGGRTRHYYPDFLVRLAPLESAGDLVHTLIVEVSGSHKPGEQAREKARTARNQWVPAVNNHGGFGRWSYCELKNPTTFRSELEAAMQALYGGTGTSVQLGPEWDAEEEEPWLISKGEGA</sequence>
<dbReference type="PANTHER" id="PTHR47396:SF1">
    <property type="entry name" value="ATP-DEPENDENT HELICASE IRC3-RELATED"/>
    <property type="match status" value="1"/>
</dbReference>
<dbReference type="NCBIfam" id="NF046055">
    <property type="entry name" value="restr_BPTD_3080"/>
    <property type="match status" value="1"/>
</dbReference>
<dbReference type="GO" id="GO:0015668">
    <property type="term" value="F:type III site-specific deoxyribonuclease activity"/>
    <property type="evidence" value="ECO:0007669"/>
    <property type="project" value="UniProtKB-EC"/>
</dbReference>
<reference evidence="3" key="1">
    <citation type="journal article" date="2019" name="Int. J. Syst. Evol. Microbiol.">
        <title>The Global Catalogue of Microorganisms (GCM) 10K type strain sequencing project: providing services to taxonomists for standard genome sequencing and annotation.</title>
        <authorList>
            <consortium name="The Broad Institute Genomics Platform"/>
            <consortium name="The Broad Institute Genome Sequencing Center for Infectious Disease"/>
            <person name="Wu L."/>
            <person name="Ma J."/>
        </authorList>
    </citation>
    <scope>NUCLEOTIDE SEQUENCE [LARGE SCALE GENOMIC DNA]</scope>
    <source>
        <strain evidence="3">JCM 10083</strain>
    </source>
</reference>
<dbReference type="InterPro" id="IPR050742">
    <property type="entry name" value="Helicase_Restrict-Modif_Enz"/>
</dbReference>
<name>A0ABW2TA16_9ACTN</name>
<dbReference type="RefSeq" id="WP_364155418.1">
    <property type="nucleotide sequence ID" value="NZ_JBHSIJ010000002.1"/>
</dbReference>
<keyword evidence="2" id="KW-0378">Hydrolase</keyword>
<dbReference type="Proteomes" id="UP001596514">
    <property type="component" value="Unassembled WGS sequence"/>
</dbReference>
<dbReference type="Pfam" id="PF04851">
    <property type="entry name" value="ResIII"/>
    <property type="match status" value="1"/>
</dbReference>
<evidence type="ECO:0000313" key="2">
    <source>
        <dbReference type="EMBL" id="MFC7604903.1"/>
    </source>
</evidence>